<dbReference type="Pfam" id="PF03060">
    <property type="entry name" value="NMO"/>
    <property type="match status" value="1"/>
</dbReference>
<dbReference type="InterPro" id="IPR004136">
    <property type="entry name" value="NMO"/>
</dbReference>
<dbReference type="Gene3D" id="3.20.20.70">
    <property type="entry name" value="Aldolase class I"/>
    <property type="match status" value="1"/>
</dbReference>
<organism evidence="4 5">
    <name type="scientific">Aspergillus keveii</name>
    <dbReference type="NCBI Taxonomy" id="714993"/>
    <lineage>
        <taxon>Eukaryota</taxon>
        <taxon>Fungi</taxon>
        <taxon>Dikarya</taxon>
        <taxon>Ascomycota</taxon>
        <taxon>Pezizomycotina</taxon>
        <taxon>Eurotiomycetes</taxon>
        <taxon>Eurotiomycetidae</taxon>
        <taxon>Eurotiales</taxon>
        <taxon>Aspergillaceae</taxon>
        <taxon>Aspergillus</taxon>
        <taxon>Aspergillus subgen. Nidulantes</taxon>
    </lineage>
</organism>
<dbReference type="InterPro" id="IPR013785">
    <property type="entry name" value="Aldolase_TIM"/>
</dbReference>
<name>A0ABR4FQ41_9EURO</name>
<reference evidence="4 5" key="1">
    <citation type="submission" date="2024-07" db="EMBL/GenBank/DDBJ databases">
        <title>Section-level genome sequencing and comparative genomics of Aspergillus sections Usti and Cavernicolus.</title>
        <authorList>
            <consortium name="Lawrence Berkeley National Laboratory"/>
            <person name="Nybo J.L."/>
            <person name="Vesth T.C."/>
            <person name="Theobald S."/>
            <person name="Frisvad J.C."/>
            <person name="Larsen T.O."/>
            <person name="Kjaerboelling I."/>
            <person name="Rothschild-Mancinelli K."/>
            <person name="Lyhne E.K."/>
            <person name="Kogle M.E."/>
            <person name="Barry K."/>
            <person name="Clum A."/>
            <person name="Na H."/>
            <person name="Ledsgaard L."/>
            <person name="Lin J."/>
            <person name="Lipzen A."/>
            <person name="Kuo A."/>
            <person name="Riley R."/>
            <person name="Mondo S."/>
            <person name="Labutti K."/>
            <person name="Haridas S."/>
            <person name="Pangalinan J."/>
            <person name="Salamov A.A."/>
            <person name="Simmons B.A."/>
            <person name="Magnuson J.K."/>
            <person name="Chen J."/>
            <person name="Drula E."/>
            <person name="Henrissat B."/>
            <person name="Wiebenga A."/>
            <person name="Lubbers R.J."/>
            <person name="Gomes A.C."/>
            <person name="Makela M.R."/>
            <person name="Stajich J."/>
            <person name="Grigoriev I.V."/>
            <person name="Mortensen U.H."/>
            <person name="De Vries R.P."/>
            <person name="Baker S.E."/>
            <person name="Andersen M.R."/>
        </authorList>
    </citation>
    <scope>NUCLEOTIDE SEQUENCE [LARGE SCALE GENOMIC DNA]</scope>
    <source>
        <strain evidence="4 5">CBS 209.92</strain>
    </source>
</reference>
<proteinExistence type="predicted"/>
<accession>A0ABR4FQ41</accession>
<evidence type="ECO:0000256" key="2">
    <source>
        <dbReference type="ARBA" id="ARBA00022643"/>
    </source>
</evidence>
<keyword evidence="3" id="KW-0560">Oxidoreductase</keyword>
<dbReference type="CDD" id="cd04730">
    <property type="entry name" value="NPD_like"/>
    <property type="match status" value="1"/>
</dbReference>
<evidence type="ECO:0000313" key="4">
    <source>
        <dbReference type="EMBL" id="KAL2785366.1"/>
    </source>
</evidence>
<protein>
    <recommendedName>
        <fullName evidence="6">2-nitropropane dioxygenase family oxidoreductase</fullName>
    </recommendedName>
</protein>
<dbReference type="PANTHER" id="PTHR32332">
    <property type="entry name" value="2-NITROPROPANE DIOXYGENASE"/>
    <property type="match status" value="1"/>
</dbReference>
<dbReference type="Proteomes" id="UP001610563">
    <property type="component" value="Unassembled WGS sequence"/>
</dbReference>
<evidence type="ECO:0000313" key="5">
    <source>
        <dbReference type="Proteomes" id="UP001610563"/>
    </source>
</evidence>
<comment type="caution">
    <text evidence="4">The sequence shown here is derived from an EMBL/GenBank/DDBJ whole genome shotgun (WGS) entry which is preliminary data.</text>
</comment>
<dbReference type="EMBL" id="JBFTWV010000147">
    <property type="protein sequence ID" value="KAL2785366.1"/>
    <property type="molecule type" value="Genomic_DNA"/>
</dbReference>
<keyword evidence="2" id="KW-0288">FMN</keyword>
<evidence type="ECO:0000256" key="1">
    <source>
        <dbReference type="ARBA" id="ARBA00022630"/>
    </source>
</evidence>
<keyword evidence="5" id="KW-1185">Reference proteome</keyword>
<keyword evidence="1" id="KW-0285">Flavoprotein</keyword>
<dbReference type="PANTHER" id="PTHR32332:SF20">
    <property type="entry name" value="2-NITROPROPANE DIOXYGENASE-LIKE PROTEIN"/>
    <property type="match status" value="1"/>
</dbReference>
<evidence type="ECO:0008006" key="6">
    <source>
        <dbReference type="Google" id="ProtNLM"/>
    </source>
</evidence>
<gene>
    <name evidence="4" type="ORF">BJX66DRAFT_343189</name>
</gene>
<sequence>MAIKTWLTETVGVRVPVVQGGMMWVGRAEMTSAVANAGGLGFLTSLTQSNPEALRQEIRRCRTMTDKPFGVNITMLPSINAPDYLGYARVAVEEGIKVVETAGNPDPVLPFLKKNNVIVIHKCVSLDHALKAEAKGVDLSNVPDTAESVNDITSMILLGRCAQELKIPFLASGGFCDGNGLAAALIFGAQGINMGTRWMCTVESPIHQSVKEEIVRLDENSTIVVLRKFRNSTRLAKNEISLEVSKIENSKLDPKFDEVAHLMSGVRGRKVYETGDINAGVWTVGQAAGLIKDIPTCVELAKRIEREAADALSRESSRFSSNAHI</sequence>
<evidence type="ECO:0000256" key="3">
    <source>
        <dbReference type="ARBA" id="ARBA00023002"/>
    </source>
</evidence>
<dbReference type="SUPFAM" id="SSF51412">
    <property type="entry name" value="Inosine monophosphate dehydrogenase (IMPDH)"/>
    <property type="match status" value="1"/>
</dbReference>